<reference evidence="5" key="1">
    <citation type="journal article" date="2014" name="Int. J. Syst. Evol. Microbiol.">
        <title>Complete genome of a new Firmicutes species belonging to the dominant human colonic microbiota ('Ruminococcus bicirculans') reveals two chromosomes and a selective capacity to utilize plant glucans.</title>
        <authorList>
            <consortium name="NISC Comparative Sequencing Program"/>
            <person name="Wegmann U."/>
            <person name="Louis P."/>
            <person name="Goesmann A."/>
            <person name="Henrissat B."/>
            <person name="Duncan S.H."/>
            <person name="Flint H.J."/>
        </authorList>
    </citation>
    <scope>NUCLEOTIDE SEQUENCE</scope>
    <source>
        <strain evidence="5">NBRC 108216</strain>
    </source>
</reference>
<dbReference type="InterPro" id="IPR028082">
    <property type="entry name" value="Peripla_BP_I"/>
</dbReference>
<dbReference type="Pfam" id="PF13377">
    <property type="entry name" value="Peripla_BP_3"/>
    <property type="match status" value="1"/>
</dbReference>
<evidence type="ECO:0000259" key="4">
    <source>
        <dbReference type="PROSITE" id="PS50932"/>
    </source>
</evidence>
<dbReference type="InterPro" id="IPR046335">
    <property type="entry name" value="LacI/GalR-like_sensor"/>
</dbReference>
<dbReference type="InterPro" id="IPR000843">
    <property type="entry name" value="HTH_LacI"/>
</dbReference>
<dbReference type="PRINTS" id="PR00036">
    <property type="entry name" value="HTHLACI"/>
</dbReference>
<evidence type="ECO:0000256" key="1">
    <source>
        <dbReference type="ARBA" id="ARBA00023015"/>
    </source>
</evidence>
<organism evidence="5 6">
    <name type="scientific">Algimonas porphyrae</name>
    <dbReference type="NCBI Taxonomy" id="1128113"/>
    <lineage>
        <taxon>Bacteria</taxon>
        <taxon>Pseudomonadati</taxon>
        <taxon>Pseudomonadota</taxon>
        <taxon>Alphaproteobacteria</taxon>
        <taxon>Maricaulales</taxon>
        <taxon>Robiginitomaculaceae</taxon>
        <taxon>Algimonas</taxon>
    </lineage>
</organism>
<keyword evidence="6" id="KW-1185">Reference proteome</keyword>
<dbReference type="RefSeq" id="WP_284372924.1">
    <property type="nucleotide sequence ID" value="NZ_BSNJ01000005.1"/>
</dbReference>
<dbReference type="PANTHER" id="PTHR30146:SF153">
    <property type="entry name" value="LACTOSE OPERON REPRESSOR"/>
    <property type="match status" value="1"/>
</dbReference>
<dbReference type="Pfam" id="PF00356">
    <property type="entry name" value="LacI"/>
    <property type="match status" value="1"/>
</dbReference>
<protein>
    <submittedName>
        <fullName evidence="5">LacI family transcriptional regulator</fullName>
    </submittedName>
</protein>
<comment type="caution">
    <text evidence="5">The sequence shown here is derived from an EMBL/GenBank/DDBJ whole genome shotgun (WGS) entry which is preliminary data.</text>
</comment>
<dbReference type="CDD" id="cd01545">
    <property type="entry name" value="PBP1_SalR"/>
    <property type="match status" value="1"/>
</dbReference>
<dbReference type="CDD" id="cd01392">
    <property type="entry name" value="HTH_LacI"/>
    <property type="match status" value="1"/>
</dbReference>
<dbReference type="Gene3D" id="1.10.260.40">
    <property type="entry name" value="lambda repressor-like DNA-binding domains"/>
    <property type="match status" value="1"/>
</dbReference>
<dbReference type="PANTHER" id="PTHR30146">
    <property type="entry name" value="LACI-RELATED TRANSCRIPTIONAL REPRESSOR"/>
    <property type="match status" value="1"/>
</dbReference>
<dbReference type="Proteomes" id="UP001161390">
    <property type="component" value="Unassembled WGS sequence"/>
</dbReference>
<dbReference type="PROSITE" id="PS00356">
    <property type="entry name" value="HTH_LACI_1"/>
    <property type="match status" value="1"/>
</dbReference>
<dbReference type="PROSITE" id="PS50932">
    <property type="entry name" value="HTH_LACI_2"/>
    <property type="match status" value="1"/>
</dbReference>
<dbReference type="SUPFAM" id="SSF53822">
    <property type="entry name" value="Periplasmic binding protein-like I"/>
    <property type="match status" value="1"/>
</dbReference>
<dbReference type="SUPFAM" id="SSF47413">
    <property type="entry name" value="lambda repressor-like DNA-binding domains"/>
    <property type="match status" value="1"/>
</dbReference>
<evidence type="ECO:0000256" key="3">
    <source>
        <dbReference type="ARBA" id="ARBA00023163"/>
    </source>
</evidence>
<accession>A0ABQ5V1H5</accession>
<keyword evidence="2" id="KW-0238">DNA-binding</keyword>
<dbReference type="EMBL" id="BSNJ01000005">
    <property type="protein sequence ID" value="GLQ21408.1"/>
    <property type="molecule type" value="Genomic_DNA"/>
</dbReference>
<proteinExistence type="predicted"/>
<dbReference type="SMART" id="SM00354">
    <property type="entry name" value="HTH_LACI"/>
    <property type="match status" value="1"/>
</dbReference>
<evidence type="ECO:0000313" key="5">
    <source>
        <dbReference type="EMBL" id="GLQ21408.1"/>
    </source>
</evidence>
<keyword evidence="3" id="KW-0804">Transcription</keyword>
<feature type="domain" description="HTH lacI-type" evidence="4">
    <location>
        <begin position="2"/>
        <end position="56"/>
    </location>
</feature>
<dbReference type="InterPro" id="IPR010982">
    <property type="entry name" value="Lambda_DNA-bd_dom_sf"/>
</dbReference>
<dbReference type="Gene3D" id="3.40.50.2300">
    <property type="match status" value="2"/>
</dbReference>
<reference evidence="5" key="2">
    <citation type="submission" date="2023-01" db="EMBL/GenBank/DDBJ databases">
        <title>Draft genome sequence of Algimonas porphyrae strain NBRC 108216.</title>
        <authorList>
            <person name="Sun Q."/>
            <person name="Mori K."/>
        </authorList>
    </citation>
    <scope>NUCLEOTIDE SEQUENCE</scope>
    <source>
        <strain evidence="5">NBRC 108216</strain>
    </source>
</reference>
<name>A0ABQ5V1H5_9PROT</name>
<keyword evidence="1" id="KW-0805">Transcription regulation</keyword>
<evidence type="ECO:0000256" key="2">
    <source>
        <dbReference type="ARBA" id="ARBA00023125"/>
    </source>
</evidence>
<evidence type="ECO:0000313" key="6">
    <source>
        <dbReference type="Proteomes" id="UP001161390"/>
    </source>
</evidence>
<gene>
    <name evidence="5" type="ORF">GCM10007854_23630</name>
</gene>
<sequence>MATISEVAERAGVSVKTVSRVMNDYQHISEKTRTKVNKAMEELSYAPSSIARQMRLGDTQSIGMLYGDPSSGYQARLNHAVLKACSDARRYLAVEFFDEADPDWRRQLEAFLDRTKVRNLILVPPMCDSSELHSLLRERDVRTVLISPSRQISGSSSIAMDDRQAAMEMTNHFITLGHKNIAHISGDPGHVVTLLRKQGFREALKSAKISLRPDNIIAAESFRFKDAMACAETLLSRPDRPTAIFACNDEMAAAVIMVANRLGISVPGELSVAGFDNTPISETLWPSLTTVAQPFSQIAYEAVKLVSRRTGGDSNVSATHVLPHDILIRESTGPAPS</sequence>